<keyword evidence="2" id="KW-1185">Reference proteome</keyword>
<dbReference type="OrthoDB" id="4914474at2759"/>
<name>A0A367LET9_9HYPO</name>
<gene>
    <name evidence="1" type="ORF">L249_0934</name>
</gene>
<dbReference type="AlphaFoldDB" id="A0A367LET9"/>
<accession>A0A367LET9</accession>
<evidence type="ECO:0000313" key="1">
    <source>
        <dbReference type="EMBL" id="RCI12939.1"/>
    </source>
</evidence>
<evidence type="ECO:0000313" key="2">
    <source>
        <dbReference type="Proteomes" id="UP000253664"/>
    </source>
</evidence>
<dbReference type="SUPFAM" id="SSF51905">
    <property type="entry name" value="FAD/NAD(P)-binding domain"/>
    <property type="match status" value="1"/>
</dbReference>
<feature type="non-terminal residue" evidence="1">
    <location>
        <position position="777"/>
    </location>
</feature>
<dbReference type="InterPro" id="IPR036188">
    <property type="entry name" value="FAD/NAD-bd_sf"/>
</dbReference>
<sequence>MTMITFHRQKEELNIGGGGEPWMRPNAATICPFTYEVGILGNGPRGASLNMNAILVALAEAGNLEAIQKRFQIRFTTFEKQPWRERAVGNAFSPRCHAVVNTPVVGPSDTWIPNLDRIGAEHGRIVRRATDLGSSLAEHVEQNWTGIMAEYERVNTAAAACLRFATRDDGTVDTSYPCVTRGTLGAVLQRQFDTVMEDGQRLVPCLSFSFYYETEVVSYDITTDRLKPSLIARDIKSGQVTEHVFDHVILAGGTVLQDPVSGHHLLERTYLGESNFDDIQRFYNRLGLLLPDGSLDPETRVLILGMGLSAMDKATVGSRSSGFATSSGTDPCGFVLDDDKAKDYANTFTHMSRSLCRFVAPRHVFSQEWLSPTYQPLSQLAVRAAFMDDSPSTLSRLLLVLYAASARALGTVPENNPLFLQTPLDFQRETLRENIQYLDSIIAKTPVHTWAGYLRSGMLSIIHGGGGGGIDVVREMTKGREGFMVSRSMASQYSKPGIESNADFFAAWERAVYPYVGASPVPVAHYFASMFGTGVSSHLKASLNDLEICPETNKVKCGGQLFDCVLGSRLIPMHLKNKACMSRLKESFPNKPALAKGRLYQTRDGQLCNATELGISGHGILGKDEAGRTMLQDANWLDTHSHASAVQTCPNIIKYIFTKAALSANGCSDAATEIHARYSKTLLSDCQYYKAANKLRDAHREFHETVAYCRFCVDFAEGDASRFAAAFDQIKSPVSRNMFVGLHGGSCGAKYVARLGGIPVFKPKRRQESIDILKPEA</sequence>
<comment type="caution">
    <text evidence="1">The sequence shown here is derived from an EMBL/GenBank/DDBJ whole genome shotgun (WGS) entry which is preliminary data.</text>
</comment>
<dbReference type="EMBL" id="LKCN02000007">
    <property type="protein sequence ID" value="RCI12939.1"/>
    <property type="molecule type" value="Genomic_DNA"/>
</dbReference>
<protein>
    <submittedName>
        <fullName evidence="1">Uncharacterized protein</fullName>
    </submittedName>
</protein>
<dbReference type="Proteomes" id="UP000253664">
    <property type="component" value="Unassembled WGS sequence"/>
</dbReference>
<organism evidence="1 2">
    <name type="scientific">Ophiocordyceps polyrhachis-furcata BCC 54312</name>
    <dbReference type="NCBI Taxonomy" id="1330021"/>
    <lineage>
        <taxon>Eukaryota</taxon>
        <taxon>Fungi</taxon>
        <taxon>Dikarya</taxon>
        <taxon>Ascomycota</taxon>
        <taxon>Pezizomycotina</taxon>
        <taxon>Sordariomycetes</taxon>
        <taxon>Hypocreomycetidae</taxon>
        <taxon>Hypocreales</taxon>
        <taxon>Ophiocordycipitaceae</taxon>
        <taxon>Ophiocordyceps</taxon>
    </lineage>
</organism>
<reference evidence="1 2" key="1">
    <citation type="journal article" date="2015" name="BMC Genomics">
        <title>Insights from the genome of Ophiocordyceps polyrhachis-furcata to pathogenicity and host specificity in insect fungi.</title>
        <authorList>
            <person name="Wichadakul D."/>
            <person name="Kobmoo N."/>
            <person name="Ingsriswang S."/>
            <person name="Tangphatsornruang S."/>
            <person name="Chantasingh D."/>
            <person name="Luangsa-ard J.J."/>
            <person name="Eurwilaichitr L."/>
        </authorList>
    </citation>
    <scope>NUCLEOTIDE SEQUENCE [LARGE SCALE GENOMIC DNA]</scope>
    <source>
        <strain evidence="1 2">BCC 54312</strain>
    </source>
</reference>
<proteinExistence type="predicted"/>